<evidence type="ECO:0000256" key="7">
    <source>
        <dbReference type="SAM" id="SignalP"/>
    </source>
</evidence>
<evidence type="ECO:0000313" key="8">
    <source>
        <dbReference type="EMBL" id="KAG4417308.1"/>
    </source>
</evidence>
<dbReference type="InterPro" id="IPR053007">
    <property type="entry name" value="CYP450_monoxygenase_sec-met"/>
</dbReference>
<dbReference type="GO" id="GO:0004497">
    <property type="term" value="F:monooxygenase activity"/>
    <property type="evidence" value="ECO:0007669"/>
    <property type="project" value="UniProtKB-KW"/>
</dbReference>
<dbReference type="Gene3D" id="1.10.630.10">
    <property type="entry name" value="Cytochrome P450"/>
    <property type="match status" value="1"/>
</dbReference>
<dbReference type="PRINTS" id="PR00465">
    <property type="entry name" value="EP450IV"/>
</dbReference>
<evidence type="ECO:0000256" key="4">
    <source>
        <dbReference type="ARBA" id="ARBA00023004"/>
    </source>
</evidence>
<dbReference type="AlphaFoldDB" id="A0A8H7TEF4"/>
<feature type="signal peptide" evidence="7">
    <location>
        <begin position="1"/>
        <end position="15"/>
    </location>
</feature>
<dbReference type="InterPro" id="IPR001128">
    <property type="entry name" value="Cyt_P450"/>
</dbReference>
<protein>
    <recommendedName>
        <fullName evidence="10">Cytochrome P450</fullName>
    </recommendedName>
</protein>
<keyword evidence="3 5" id="KW-0479">Metal-binding</keyword>
<evidence type="ECO:0000313" key="9">
    <source>
        <dbReference type="Proteomes" id="UP000664132"/>
    </source>
</evidence>
<keyword evidence="5 6" id="KW-0349">Heme</keyword>
<evidence type="ECO:0000256" key="1">
    <source>
        <dbReference type="ARBA" id="ARBA00001971"/>
    </source>
</evidence>
<comment type="caution">
    <text evidence="8">The sequence shown here is derived from an EMBL/GenBank/DDBJ whole genome shotgun (WGS) entry which is preliminary data.</text>
</comment>
<dbReference type="GO" id="GO:0016705">
    <property type="term" value="F:oxidoreductase activity, acting on paired donors, with incorporation or reduction of molecular oxygen"/>
    <property type="evidence" value="ECO:0007669"/>
    <property type="project" value="InterPro"/>
</dbReference>
<dbReference type="InterPro" id="IPR017972">
    <property type="entry name" value="Cyt_P450_CS"/>
</dbReference>
<comment type="cofactor">
    <cofactor evidence="1 5">
        <name>heme</name>
        <dbReference type="ChEBI" id="CHEBI:30413"/>
    </cofactor>
</comment>
<evidence type="ECO:0000256" key="5">
    <source>
        <dbReference type="PIRSR" id="PIRSR602403-1"/>
    </source>
</evidence>
<dbReference type="EMBL" id="JAFJYH010000158">
    <property type="protein sequence ID" value="KAG4417308.1"/>
    <property type="molecule type" value="Genomic_DNA"/>
</dbReference>
<dbReference type="PANTHER" id="PTHR47582">
    <property type="entry name" value="P450, PUTATIVE (EUROFUNG)-RELATED"/>
    <property type="match status" value="1"/>
</dbReference>
<evidence type="ECO:0008006" key="10">
    <source>
        <dbReference type="Google" id="ProtNLM"/>
    </source>
</evidence>
<evidence type="ECO:0000256" key="2">
    <source>
        <dbReference type="ARBA" id="ARBA00010617"/>
    </source>
</evidence>
<name>A0A8H7TEF4_9HELO</name>
<keyword evidence="9" id="KW-1185">Reference proteome</keyword>
<feature type="chain" id="PRO_5034135015" description="Cytochrome P450" evidence="7">
    <location>
        <begin position="16"/>
        <end position="504"/>
    </location>
</feature>
<sequence length="504" mass="56980">MVTIIFLIYRRLTGAAVNAREPPVLAISSIWHIIGMVRYKGDHLKSLSLKYMDWPVFTLKIFSTNIYVVNTPQYIQAILGNTKSVSFYPFHIAFTNRALGARQEIKDIVAHNGADNRYMRTIHHEMYNALQLGPHLIETKGRVVKTLAQYFNDIDASPQTRSLFDWMKVVYTIALADSFYGPDNPIRKNLEFVKHIWEFEEGLPMLFLDFFPSITARKAWNARKTLTPAFEDYYNKGLDKNANAFIAGRARAARVEEFTNNDLAGFEITICFAALTNTVPNSFFMLCNTLADPILTADIREEVSKIVTRTILGRRVVLTLDISSLEEDCPLLVSCYHETLRMCVNATPVRVVMEDVILKDRYELKKGGVIQIPGGALHESECIWGGDAGVFNGRRFLQKKQLSREQRKAQTQGLFPFGGGKHLCPGRHLAFSEIASFVAMMIYGFDVKMRDGGLIKPPPFKVQQLGENSKKPKHDIEVIIARRKDFEGAVWAFKVETAPGAPST</sequence>
<dbReference type="PANTHER" id="PTHR47582:SF1">
    <property type="entry name" value="P450, PUTATIVE (EUROFUNG)-RELATED"/>
    <property type="match status" value="1"/>
</dbReference>
<dbReference type="InterPro" id="IPR036396">
    <property type="entry name" value="Cyt_P450_sf"/>
</dbReference>
<dbReference type="Proteomes" id="UP000664132">
    <property type="component" value="Unassembled WGS sequence"/>
</dbReference>
<gene>
    <name evidence="8" type="ORF">IFR04_009523</name>
</gene>
<keyword evidence="4 5" id="KW-0408">Iron</keyword>
<comment type="similarity">
    <text evidence="2 6">Belongs to the cytochrome P450 family.</text>
</comment>
<dbReference type="PROSITE" id="PS00086">
    <property type="entry name" value="CYTOCHROME_P450"/>
    <property type="match status" value="1"/>
</dbReference>
<proteinExistence type="inferred from homology"/>
<organism evidence="8 9">
    <name type="scientific">Cadophora malorum</name>
    <dbReference type="NCBI Taxonomy" id="108018"/>
    <lineage>
        <taxon>Eukaryota</taxon>
        <taxon>Fungi</taxon>
        <taxon>Dikarya</taxon>
        <taxon>Ascomycota</taxon>
        <taxon>Pezizomycotina</taxon>
        <taxon>Leotiomycetes</taxon>
        <taxon>Helotiales</taxon>
        <taxon>Ploettnerulaceae</taxon>
        <taxon>Cadophora</taxon>
    </lineage>
</organism>
<reference evidence="8" key="1">
    <citation type="submission" date="2021-02" db="EMBL/GenBank/DDBJ databases">
        <title>Genome sequence Cadophora malorum strain M34.</title>
        <authorList>
            <person name="Stefanovic E."/>
            <person name="Vu D."/>
            <person name="Scully C."/>
            <person name="Dijksterhuis J."/>
            <person name="Roader J."/>
            <person name="Houbraken J."/>
        </authorList>
    </citation>
    <scope>NUCLEOTIDE SEQUENCE</scope>
    <source>
        <strain evidence="8">M34</strain>
    </source>
</reference>
<dbReference type="SUPFAM" id="SSF48264">
    <property type="entry name" value="Cytochrome P450"/>
    <property type="match status" value="1"/>
</dbReference>
<feature type="binding site" description="axial binding residue" evidence="5">
    <location>
        <position position="424"/>
    </location>
    <ligand>
        <name>heme</name>
        <dbReference type="ChEBI" id="CHEBI:30413"/>
    </ligand>
    <ligandPart>
        <name>Fe</name>
        <dbReference type="ChEBI" id="CHEBI:18248"/>
    </ligandPart>
</feature>
<dbReference type="InterPro" id="IPR002403">
    <property type="entry name" value="Cyt_P450_E_grp-IV"/>
</dbReference>
<keyword evidence="6" id="KW-0560">Oxidoreductase</keyword>
<dbReference type="CDD" id="cd11040">
    <property type="entry name" value="CYP7_CYP8-like"/>
    <property type="match status" value="1"/>
</dbReference>
<dbReference type="GO" id="GO:0005506">
    <property type="term" value="F:iron ion binding"/>
    <property type="evidence" value="ECO:0007669"/>
    <property type="project" value="InterPro"/>
</dbReference>
<keyword evidence="7" id="KW-0732">Signal</keyword>
<keyword evidence="6" id="KW-0503">Monooxygenase</keyword>
<dbReference type="OrthoDB" id="1470350at2759"/>
<dbReference type="Pfam" id="PF00067">
    <property type="entry name" value="p450"/>
    <property type="match status" value="1"/>
</dbReference>
<evidence type="ECO:0000256" key="3">
    <source>
        <dbReference type="ARBA" id="ARBA00022723"/>
    </source>
</evidence>
<accession>A0A8H7TEF4</accession>
<dbReference type="GO" id="GO:0020037">
    <property type="term" value="F:heme binding"/>
    <property type="evidence" value="ECO:0007669"/>
    <property type="project" value="InterPro"/>
</dbReference>
<evidence type="ECO:0000256" key="6">
    <source>
        <dbReference type="RuleBase" id="RU000461"/>
    </source>
</evidence>